<dbReference type="GO" id="GO:0000166">
    <property type="term" value="F:nucleotide binding"/>
    <property type="evidence" value="ECO:0007669"/>
    <property type="project" value="UniProtKB-KW"/>
</dbReference>
<dbReference type="HAMAP" id="MF_01966">
    <property type="entry name" value="NADHX_epimerase"/>
    <property type="match status" value="1"/>
</dbReference>
<dbReference type="EMBL" id="KE503206">
    <property type="protein sequence ID" value="EPX73944.1"/>
    <property type="molecule type" value="Genomic_DNA"/>
</dbReference>
<feature type="binding site" evidence="10">
    <location>
        <position position="168"/>
    </location>
    <ligand>
        <name>K(+)</name>
        <dbReference type="ChEBI" id="CHEBI:29103"/>
    </ligand>
</feature>
<dbReference type="PROSITE" id="PS51385">
    <property type="entry name" value="YJEF_N"/>
    <property type="match status" value="1"/>
</dbReference>
<dbReference type="InterPro" id="IPR036652">
    <property type="entry name" value="YjeF_N_dom_sf"/>
</dbReference>
<evidence type="ECO:0000256" key="1">
    <source>
        <dbReference type="ARBA" id="ARBA00000013"/>
    </source>
</evidence>
<keyword evidence="10" id="KW-0963">Cytoplasm</keyword>
<dbReference type="GO" id="GO:0005739">
    <property type="term" value="C:mitochondrion"/>
    <property type="evidence" value="ECO:0007669"/>
    <property type="project" value="UniProtKB-SubCell"/>
</dbReference>
<feature type="binding site" evidence="10">
    <location>
        <position position="165"/>
    </location>
    <ligand>
        <name>(6S)-NADPHX</name>
        <dbReference type="ChEBI" id="CHEBI:64076"/>
    </ligand>
</feature>
<keyword evidence="5 10" id="KW-0547">Nucleotide-binding</keyword>
<accession>S9RIV7</accession>
<dbReference type="FunFam" id="3.40.50.10260:FF:000005">
    <property type="entry name" value="NAD(P)H-hydrate epimerase"/>
    <property type="match status" value="1"/>
</dbReference>
<dbReference type="GO" id="GO:0046872">
    <property type="term" value="F:metal ion binding"/>
    <property type="evidence" value="ECO:0007669"/>
    <property type="project" value="UniProtKB-KW"/>
</dbReference>
<evidence type="ECO:0000256" key="4">
    <source>
        <dbReference type="ARBA" id="ARBA00022723"/>
    </source>
</evidence>
<evidence type="ECO:0000256" key="6">
    <source>
        <dbReference type="ARBA" id="ARBA00022857"/>
    </source>
</evidence>
<dbReference type="AlphaFoldDB" id="S9RIV7"/>
<keyword evidence="13" id="KW-1185">Reference proteome</keyword>
<dbReference type="Gene3D" id="3.40.50.10260">
    <property type="entry name" value="YjeF N-terminal domain"/>
    <property type="match status" value="1"/>
</dbReference>
<comment type="similarity">
    <text evidence="10">Belongs to the NnrE/AIBP family.</text>
</comment>
<dbReference type="OMA" id="RHLFHYG"/>
<keyword evidence="7 10" id="KW-0630">Potassium</keyword>
<feature type="binding site" evidence="10">
    <location>
        <begin position="136"/>
        <end position="142"/>
    </location>
    <ligand>
        <name>(6S)-NADPHX</name>
        <dbReference type="ChEBI" id="CHEBI:64076"/>
    </ligand>
</feature>
<reference evidence="12 13" key="1">
    <citation type="journal article" date="2011" name="Science">
        <title>Comparative functional genomics of the fission yeasts.</title>
        <authorList>
            <person name="Rhind N."/>
            <person name="Chen Z."/>
            <person name="Yassour M."/>
            <person name="Thompson D.A."/>
            <person name="Haas B.J."/>
            <person name="Habib N."/>
            <person name="Wapinski I."/>
            <person name="Roy S."/>
            <person name="Lin M.F."/>
            <person name="Heiman D.I."/>
            <person name="Young S.K."/>
            <person name="Furuya K."/>
            <person name="Guo Y."/>
            <person name="Pidoux A."/>
            <person name="Chen H.M."/>
            <person name="Robbertse B."/>
            <person name="Goldberg J.M."/>
            <person name="Aoki K."/>
            <person name="Bayne E.H."/>
            <person name="Berlin A.M."/>
            <person name="Desjardins C.A."/>
            <person name="Dobbs E."/>
            <person name="Dukaj L."/>
            <person name="Fan L."/>
            <person name="FitzGerald M.G."/>
            <person name="French C."/>
            <person name="Gujja S."/>
            <person name="Hansen K."/>
            <person name="Keifenheim D."/>
            <person name="Levin J.Z."/>
            <person name="Mosher R.A."/>
            <person name="Mueller C.A."/>
            <person name="Pfiffner J."/>
            <person name="Priest M."/>
            <person name="Russ C."/>
            <person name="Smialowska A."/>
            <person name="Swoboda P."/>
            <person name="Sykes S.M."/>
            <person name="Vaughn M."/>
            <person name="Vengrova S."/>
            <person name="Yoder R."/>
            <person name="Zeng Q."/>
            <person name="Allshire R."/>
            <person name="Baulcombe D."/>
            <person name="Birren B.W."/>
            <person name="Brown W."/>
            <person name="Ekwall K."/>
            <person name="Kellis M."/>
            <person name="Leatherwood J."/>
            <person name="Levin H."/>
            <person name="Margalit H."/>
            <person name="Martienssen R."/>
            <person name="Nieduszynski C.A."/>
            <person name="Spatafora J.W."/>
            <person name="Friedman N."/>
            <person name="Dalgaard J.Z."/>
            <person name="Baumann P."/>
            <person name="Niki H."/>
            <person name="Regev A."/>
            <person name="Nusbaum C."/>
        </authorList>
    </citation>
    <scope>NUCLEOTIDE SEQUENCE [LARGE SCALE GENOMIC DNA]</scope>
    <source>
        <strain evidence="13">yFS286</strain>
    </source>
</reference>
<evidence type="ECO:0000313" key="12">
    <source>
        <dbReference type="EMBL" id="EPX73944.1"/>
    </source>
</evidence>
<evidence type="ECO:0000256" key="8">
    <source>
        <dbReference type="ARBA" id="ARBA00023027"/>
    </source>
</evidence>
<evidence type="ECO:0000313" key="13">
    <source>
        <dbReference type="Proteomes" id="UP000016088"/>
    </source>
</evidence>
<dbReference type="eggNOG" id="KOG2585">
    <property type="taxonomic scope" value="Eukaryota"/>
</dbReference>
<dbReference type="Proteomes" id="UP000016088">
    <property type="component" value="Unassembled WGS sequence"/>
</dbReference>
<proteinExistence type="inferred from homology"/>
<evidence type="ECO:0000256" key="10">
    <source>
        <dbReference type="HAMAP-Rule" id="MF_03159"/>
    </source>
</evidence>
<feature type="binding site" evidence="10">
    <location>
        <position position="66"/>
    </location>
    <ligand>
        <name>K(+)</name>
        <dbReference type="ChEBI" id="CHEBI:29103"/>
    </ligand>
</feature>
<sequence length="246" mass="26945">MPGKPAISLLSASVAKALDGELMSTGAFSVDQLMELAGLSVSQVVYREYPSSSHAKVLVCCGPGNNGGDGLVAARHLWQYGYQPTVYYPKPSSPDLYKRLCKQLEDLDIPIHTTHTSDLFHQLLKQSNLIVDSLFGFSFKGPVREPFGEILSAIVDSKLHVVSVDAPSSWEIDEGPQKEGPLKNFNPNVLISLTAPKPCCNFYKGKHYLGGRFVSKAIKEKYHLQLPPYPGMDQIVDITDQPLATV</sequence>
<comment type="function">
    <text evidence="10">Catalyzes the epimerization of the S- and R-forms of NAD(P)HX, a damaged form of NAD(P)H that is a result of enzymatic or heat-dependent hydration. This is a prerequisite for the S-specific NAD(P)H-hydrate dehydratase to allow the repair of both epimers of NAD(P)HX.</text>
</comment>
<protein>
    <recommendedName>
        <fullName evidence="3 10">NAD(P)H-hydrate epimerase</fullName>
        <ecNumber evidence="3 10">5.1.99.6</ecNumber>
    </recommendedName>
    <alternativeName>
        <fullName evidence="10">NAD(P)HX epimerase</fullName>
    </alternativeName>
</protein>
<keyword evidence="8 10" id="KW-0520">NAD</keyword>
<evidence type="ECO:0000256" key="7">
    <source>
        <dbReference type="ARBA" id="ARBA00022958"/>
    </source>
</evidence>
<dbReference type="EC" id="5.1.99.6" evidence="3 10"/>
<feature type="binding site" evidence="10">
    <location>
        <position position="132"/>
    </location>
    <ligand>
        <name>K(+)</name>
        <dbReference type="ChEBI" id="CHEBI:29103"/>
    </ligand>
</feature>
<evidence type="ECO:0000259" key="11">
    <source>
        <dbReference type="PROSITE" id="PS51385"/>
    </source>
</evidence>
<dbReference type="NCBIfam" id="TIGR00197">
    <property type="entry name" value="yjeF_nterm"/>
    <property type="match status" value="1"/>
</dbReference>
<comment type="subcellular location">
    <subcellularLocation>
        <location evidence="10">Cytoplasm</location>
    </subcellularLocation>
    <subcellularLocation>
        <location evidence="10">Mitochondrion</location>
    </subcellularLocation>
</comment>
<dbReference type="OrthoDB" id="10064708at2759"/>
<keyword evidence="4 10" id="KW-0479">Metal-binding</keyword>
<keyword evidence="9 10" id="KW-0413">Isomerase</keyword>
<comment type="cofactor">
    <cofactor evidence="10">
        <name>K(+)</name>
        <dbReference type="ChEBI" id="CHEBI:29103"/>
    </cofactor>
    <text evidence="10">Binds 1 potassium ion per subunit.</text>
</comment>
<dbReference type="GeneID" id="25032132"/>
<feature type="domain" description="YjeF N-terminal" evidence="11">
    <location>
        <begin position="15"/>
        <end position="226"/>
    </location>
</feature>
<evidence type="ECO:0000256" key="2">
    <source>
        <dbReference type="ARBA" id="ARBA00000909"/>
    </source>
</evidence>
<gene>
    <name evidence="12" type="ORF">SOCG_03160</name>
</gene>
<dbReference type="PANTHER" id="PTHR13232">
    <property type="entry name" value="NAD(P)H-HYDRATE EPIMERASE"/>
    <property type="match status" value="1"/>
</dbReference>
<feature type="binding site" evidence="10">
    <location>
        <begin position="65"/>
        <end position="69"/>
    </location>
    <ligand>
        <name>(6S)-NADPHX</name>
        <dbReference type="ChEBI" id="CHEBI:64076"/>
    </ligand>
</feature>
<dbReference type="SUPFAM" id="SSF64153">
    <property type="entry name" value="YjeF N-terminal domain-like"/>
    <property type="match status" value="1"/>
</dbReference>
<keyword evidence="6" id="KW-0521">NADP</keyword>
<comment type="catalytic activity">
    <reaction evidence="2 10">
        <text>(6R)-NADPHX = (6S)-NADPHX</text>
        <dbReference type="Rhea" id="RHEA:32227"/>
        <dbReference type="ChEBI" id="CHEBI:64076"/>
        <dbReference type="ChEBI" id="CHEBI:64077"/>
        <dbReference type="EC" id="5.1.99.6"/>
    </reaction>
</comment>
<evidence type="ECO:0000256" key="3">
    <source>
        <dbReference type="ARBA" id="ARBA00012228"/>
    </source>
</evidence>
<dbReference type="InterPro" id="IPR004443">
    <property type="entry name" value="YjeF_N_dom"/>
</dbReference>
<evidence type="ECO:0000256" key="9">
    <source>
        <dbReference type="ARBA" id="ARBA00023235"/>
    </source>
</evidence>
<organism evidence="12 13">
    <name type="scientific">Schizosaccharomyces octosporus (strain yFS286)</name>
    <name type="common">Fission yeast</name>
    <name type="synonym">Octosporomyces octosporus</name>
    <dbReference type="NCBI Taxonomy" id="483514"/>
    <lineage>
        <taxon>Eukaryota</taxon>
        <taxon>Fungi</taxon>
        <taxon>Dikarya</taxon>
        <taxon>Ascomycota</taxon>
        <taxon>Taphrinomycotina</taxon>
        <taxon>Schizosaccharomycetes</taxon>
        <taxon>Schizosaccharomycetales</taxon>
        <taxon>Schizosaccharomycetaceae</taxon>
        <taxon>Schizosaccharomyces</taxon>
    </lineage>
</organism>
<dbReference type="VEuPathDB" id="FungiDB:SOCG_03160"/>
<comment type="catalytic activity">
    <reaction evidence="1 10">
        <text>(6R)-NADHX = (6S)-NADHX</text>
        <dbReference type="Rhea" id="RHEA:32215"/>
        <dbReference type="ChEBI" id="CHEBI:64074"/>
        <dbReference type="ChEBI" id="CHEBI:64075"/>
        <dbReference type="EC" id="5.1.99.6"/>
    </reaction>
</comment>
<dbReference type="InterPro" id="IPR032976">
    <property type="entry name" value="YJEFN_prot_NAXE-like"/>
</dbReference>
<dbReference type="HOGENOM" id="CLU_024853_3_0_1"/>
<dbReference type="RefSeq" id="XP_013017102.1">
    <property type="nucleotide sequence ID" value="XM_013161648.1"/>
</dbReference>
<keyword evidence="10" id="KW-0496">Mitochondrion</keyword>
<dbReference type="Pfam" id="PF03853">
    <property type="entry name" value="YjeF_N"/>
    <property type="match status" value="1"/>
</dbReference>
<name>S9RIV7_SCHOY</name>
<dbReference type="PANTHER" id="PTHR13232:SF10">
    <property type="entry name" value="NAD(P)H-HYDRATE EPIMERASE"/>
    <property type="match status" value="1"/>
</dbReference>
<comment type="caution">
    <text evidence="10">Lacks conserved residue(s) required for the propagation of feature annotation.</text>
</comment>
<evidence type="ECO:0000256" key="5">
    <source>
        <dbReference type="ARBA" id="ARBA00022741"/>
    </source>
</evidence>
<dbReference type="GO" id="GO:0052856">
    <property type="term" value="F:NAD(P)HX epimerase activity"/>
    <property type="evidence" value="ECO:0007669"/>
    <property type="project" value="UniProtKB-UniRule"/>
</dbReference>